<dbReference type="Proteomes" id="UP000001542">
    <property type="component" value="Unassembled WGS sequence"/>
</dbReference>
<evidence type="ECO:0000256" key="6">
    <source>
        <dbReference type="ARBA" id="ARBA00022840"/>
    </source>
</evidence>
<dbReference type="STRING" id="5722.A2E2T7"/>
<dbReference type="SMR" id="A2E2T7"/>
<dbReference type="InParanoid" id="A2E2T7"/>
<evidence type="ECO:0000256" key="3">
    <source>
        <dbReference type="ARBA" id="ARBA00022679"/>
    </source>
</evidence>
<dbReference type="GO" id="GO:0004674">
    <property type="term" value="F:protein serine/threonine kinase activity"/>
    <property type="evidence" value="ECO:0000318"/>
    <property type="project" value="GO_Central"/>
</dbReference>
<evidence type="ECO:0000313" key="8">
    <source>
        <dbReference type="EMBL" id="EAY12992.1"/>
    </source>
</evidence>
<keyword evidence="2" id="KW-0723">Serine/threonine-protein kinase</keyword>
<dbReference type="InterPro" id="IPR000719">
    <property type="entry name" value="Prot_kinase_dom"/>
</dbReference>
<accession>A2E2T7</accession>
<dbReference type="AlphaFoldDB" id="A2E2T7"/>
<reference evidence="8" key="2">
    <citation type="journal article" date="2007" name="Science">
        <title>Draft genome sequence of the sexually transmitted pathogen Trichomonas vaginalis.</title>
        <authorList>
            <person name="Carlton J.M."/>
            <person name="Hirt R.P."/>
            <person name="Silva J.C."/>
            <person name="Delcher A.L."/>
            <person name="Schatz M."/>
            <person name="Zhao Q."/>
            <person name="Wortman J.R."/>
            <person name="Bidwell S.L."/>
            <person name="Alsmark U.C.M."/>
            <person name="Besteiro S."/>
            <person name="Sicheritz-Ponten T."/>
            <person name="Noel C.J."/>
            <person name="Dacks J.B."/>
            <person name="Foster P.G."/>
            <person name="Simillion C."/>
            <person name="Van de Peer Y."/>
            <person name="Miranda-Saavedra D."/>
            <person name="Barton G.J."/>
            <person name="Westrop G.D."/>
            <person name="Mueller S."/>
            <person name="Dessi D."/>
            <person name="Fiori P.L."/>
            <person name="Ren Q."/>
            <person name="Paulsen I."/>
            <person name="Zhang H."/>
            <person name="Bastida-Corcuera F.D."/>
            <person name="Simoes-Barbosa A."/>
            <person name="Brown M.T."/>
            <person name="Hayes R.D."/>
            <person name="Mukherjee M."/>
            <person name="Okumura C.Y."/>
            <person name="Schneider R."/>
            <person name="Smith A.J."/>
            <person name="Vanacova S."/>
            <person name="Villalvazo M."/>
            <person name="Haas B.J."/>
            <person name="Pertea M."/>
            <person name="Feldblyum T.V."/>
            <person name="Utterback T.R."/>
            <person name="Shu C.L."/>
            <person name="Osoegawa K."/>
            <person name="de Jong P.J."/>
            <person name="Hrdy I."/>
            <person name="Horvathova L."/>
            <person name="Zubacova Z."/>
            <person name="Dolezal P."/>
            <person name="Malik S.B."/>
            <person name="Logsdon J.M. Jr."/>
            <person name="Henze K."/>
            <person name="Gupta A."/>
            <person name="Wang C.C."/>
            <person name="Dunne R.L."/>
            <person name="Upcroft J.A."/>
            <person name="Upcroft P."/>
            <person name="White O."/>
            <person name="Salzberg S.L."/>
            <person name="Tang P."/>
            <person name="Chiu C.-H."/>
            <person name="Lee Y.-S."/>
            <person name="Embley T.M."/>
            <person name="Coombs G.H."/>
            <person name="Mottram J.C."/>
            <person name="Tachezy J."/>
            <person name="Fraser-Liggett C.M."/>
            <person name="Johnson P.J."/>
        </authorList>
    </citation>
    <scope>NUCLEOTIDE SEQUENCE [LARGE SCALE GENOMIC DNA]</scope>
    <source>
        <strain evidence="8">G3</strain>
    </source>
</reference>
<dbReference type="KEGG" id="tva:4770958"/>
<dbReference type="InterPro" id="IPR050494">
    <property type="entry name" value="Ser_Thr_dual-spec_kinase"/>
</dbReference>
<dbReference type="SMART" id="SM00220">
    <property type="entry name" value="S_TKc"/>
    <property type="match status" value="1"/>
</dbReference>
<dbReference type="PROSITE" id="PS50011">
    <property type="entry name" value="PROTEIN_KINASE_DOM"/>
    <property type="match status" value="1"/>
</dbReference>
<reference evidence="8" key="1">
    <citation type="submission" date="2006-10" db="EMBL/GenBank/DDBJ databases">
        <authorList>
            <person name="Amadeo P."/>
            <person name="Zhao Q."/>
            <person name="Wortman J."/>
            <person name="Fraser-Liggett C."/>
            <person name="Carlton J."/>
        </authorList>
    </citation>
    <scope>NUCLEOTIDE SEQUENCE</scope>
    <source>
        <strain evidence="8">G3</strain>
    </source>
</reference>
<protein>
    <submittedName>
        <fullName evidence="8">CMGC family protein kinase</fullName>
    </submittedName>
</protein>
<keyword evidence="5 8" id="KW-0418">Kinase</keyword>
<organism evidence="8 9">
    <name type="scientific">Trichomonas vaginalis (strain ATCC PRA-98 / G3)</name>
    <dbReference type="NCBI Taxonomy" id="412133"/>
    <lineage>
        <taxon>Eukaryota</taxon>
        <taxon>Metamonada</taxon>
        <taxon>Parabasalia</taxon>
        <taxon>Trichomonadida</taxon>
        <taxon>Trichomonadidae</taxon>
        <taxon>Trichomonas</taxon>
    </lineage>
</organism>
<dbReference type="InterPro" id="IPR008271">
    <property type="entry name" value="Ser/Thr_kinase_AS"/>
</dbReference>
<dbReference type="OrthoDB" id="283111at2759"/>
<keyword evidence="6" id="KW-0067">ATP-binding</keyword>
<dbReference type="Pfam" id="PF00069">
    <property type="entry name" value="Pkinase"/>
    <property type="match status" value="1"/>
</dbReference>
<dbReference type="Gene3D" id="1.10.510.10">
    <property type="entry name" value="Transferase(Phosphotransferase) domain 1"/>
    <property type="match status" value="1"/>
</dbReference>
<name>A2E2T7_TRIV3</name>
<dbReference type="EMBL" id="DS113292">
    <property type="protein sequence ID" value="EAY12992.1"/>
    <property type="molecule type" value="Genomic_DNA"/>
</dbReference>
<evidence type="ECO:0000259" key="7">
    <source>
        <dbReference type="PROSITE" id="PS50011"/>
    </source>
</evidence>
<dbReference type="VEuPathDB" id="TrichDB:TVAGG3_0896740"/>
<dbReference type="InterPro" id="IPR011009">
    <property type="entry name" value="Kinase-like_dom_sf"/>
</dbReference>
<proteinExistence type="inferred from homology"/>
<sequence length="393" mass="45581">MFAQDNLTFVRKQKFSIHRASSAITIFNNAHAFVRDSISFHNPISPELANKKYPTCISEQDKLNILNYKEIYYLHNNSNTNEIIEDNGYIFFNFNKANHIVFRYEQIELCGRGSFGTVLKCFDHKEKTYVAIKIIANSEEYNSLAEREVRFLETLSTNKETQSETHIIELIDTFSDSKFTYIVTKFYKQNLYDYIKSKFVAGIPFRDIRHIAKSVAKAMQLIHSCGIIHSDLKPENIMLEGTNPYIIDFGCSSFDDECTSDTVQGLYYRAPEVIFNNGYNSSIDVWSFGCLLFELITGTPLFESKNETDLIRQITKVLGDPSQELINSSKKMKRYWFRKQIHVDNDESQKNSFLGEFLGNTNTEIISVISACLKWDPNERPTFNELLEYPFFN</sequence>
<dbReference type="GO" id="GO:0005524">
    <property type="term" value="F:ATP binding"/>
    <property type="evidence" value="ECO:0007669"/>
    <property type="project" value="UniProtKB-KW"/>
</dbReference>
<gene>
    <name evidence="8" type="ORF">TVAG_077290</name>
</gene>
<evidence type="ECO:0000256" key="2">
    <source>
        <dbReference type="ARBA" id="ARBA00022527"/>
    </source>
</evidence>
<dbReference type="PANTHER" id="PTHR24058:SF22">
    <property type="entry name" value="DUAL SPECIFICITY TYROSINE-PHOSPHORYLATION-REGULATED KINASE 4"/>
    <property type="match status" value="1"/>
</dbReference>
<comment type="similarity">
    <text evidence="1">Belongs to the protein kinase superfamily. CMGC Ser/Thr protein kinase family. MNB/DYRK subfamily.</text>
</comment>
<dbReference type="PROSITE" id="PS00108">
    <property type="entry name" value="PROTEIN_KINASE_ST"/>
    <property type="match status" value="1"/>
</dbReference>
<keyword evidence="3" id="KW-0808">Transferase</keyword>
<evidence type="ECO:0000256" key="5">
    <source>
        <dbReference type="ARBA" id="ARBA00022777"/>
    </source>
</evidence>
<keyword evidence="9" id="KW-1185">Reference proteome</keyword>
<dbReference type="GO" id="GO:0005737">
    <property type="term" value="C:cytoplasm"/>
    <property type="evidence" value="ECO:0000318"/>
    <property type="project" value="GO_Central"/>
</dbReference>
<dbReference type="eggNOG" id="KOG0667">
    <property type="taxonomic scope" value="Eukaryota"/>
</dbReference>
<dbReference type="Gene3D" id="3.30.200.20">
    <property type="entry name" value="Phosphorylase Kinase, domain 1"/>
    <property type="match status" value="1"/>
</dbReference>
<dbReference type="GO" id="GO:0005856">
    <property type="term" value="C:cytoskeleton"/>
    <property type="evidence" value="ECO:0000318"/>
    <property type="project" value="GO_Central"/>
</dbReference>
<keyword evidence="4" id="KW-0547">Nucleotide-binding</keyword>
<dbReference type="PANTHER" id="PTHR24058">
    <property type="entry name" value="DUAL SPECIFICITY PROTEIN KINASE"/>
    <property type="match status" value="1"/>
</dbReference>
<evidence type="ECO:0000256" key="4">
    <source>
        <dbReference type="ARBA" id="ARBA00022741"/>
    </source>
</evidence>
<dbReference type="VEuPathDB" id="TrichDB:TVAG_077290"/>
<evidence type="ECO:0000313" key="9">
    <source>
        <dbReference type="Proteomes" id="UP000001542"/>
    </source>
</evidence>
<feature type="domain" description="Protein kinase" evidence="7">
    <location>
        <begin position="104"/>
        <end position="392"/>
    </location>
</feature>
<dbReference type="RefSeq" id="XP_001325215.1">
    <property type="nucleotide sequence ID" value="XM_001325180.1"/>
</dbReference>
<dbReference type="SUPFAM" id="SSF56112">
    <property type="entry name" value="Protein kinase-like (PK-like)"/>
    <property type="match status" value="1"/>
</dbReference>
<evidence type="ECO:0000256" key="1">
    <source>
        <dbReference type="ARBA" id="ARBA00008867"/>
    </source>
</evidence>